<dbReference type="EMBL" id="JANFNG010000019">
    <property type="protein sequence ID" value="MCQ4083148.1"/>
    <property type="molecule type" value="Genomic_DNA"/>
</dbReference>
<evidence type="ECO:0000313" key="1">
    <source>
        <dbReference type="EMBL" id="MCQ4083148.1"/>
    </source>
</evidence>
<evidence type="ECO:0008006" key="3">
    <source>
        <dbReference type="Google" id="ProtNLM"/>
    </source>
</evidence>
<dbReference type="RefSeq" id="WP_255922074.1">
    <property type="nucleotide sequence ID" value="NZ_JANFNG010000019.1"/>
</dbReference>
<comment type="caution">
    <text evidence="1">The sequence shown here is derived from an EMBL/GenBank/DDBJ whole genome shotgun (WGS) entry which is preliminary data.</text>
</comment>
<gene>
    <name evidence="1" type="ORF">NGB36_21695</name>
</gene>
<dbReference type="Proteomes" id="UP001057702">
    <property type="component" value="Unassembled WGS sequence"/>
</dbReference>
<keyword evidence="2" id="KW-1185">Reference proteome</keyword>
<evidence type="ECO:0000313" key="2">
    <source>
        <dbReference type="Proteomes" id="UP001057702"/>
    </source>
</evidence>
<accession>A0ABT1PZP8</accession>
<sequence length="92" mass="10352">MGAVCDVLGPYAWRSLTPVKVSRLALAALDGQPVARQDERIGVLVGFLDGCRWRSLTVGALSRRLVSALDAWRRESQWLEIELRLLLDAERY</sequence>
<proteinExistence type="predicted"/>
<organism evidence="1 2">
    <name type="scientific">Streptomyces humicola</name>
    <dbReference type="NCBI Taxonomy" id="2953240"/>
    <lineage>
        <taxon>Bacteria</taxon>
        <taxon>Bacillati</taxon>
        <taxon>Actinomycetota</taxon>
        <taxon>Actinomycetes</taxon>
        <taxon>Kitasatosporales</taxon>
        <taxon>Streptomycetaceae</taxon>
        <taxon>Streptomyces</taxon>
    </lineage>
</organism>
<reference evidence="1" key="1">
    <citation type="submission" date="2022-06" db="EMBL/GenBank/DDBJ databases">
        <title>Draft genome sequence of Streptomyces sp. RB6PN25 isolated from peat swamp forest in Thailand.</title>
        <authorList>
            <person name="Duangmal K."/>
            <person name="Klaysubun C."/>
        </authorList>
    </citation>
    <scope>NUCLEOTIDE SEQUENCE</scope>
    <source>
        <strain evidence="1">RB6PN25</strain>
    </source>
</reference>
<protein>
    <recommendedName>
        <fullName evidence="3">Transposase</fullName>
    </recommendedName>
</protein>
<name>A0ABT1PZP8_9ACTN</name>